<evidence type="ECO:0000256" key="2">
    <source>
        <dbReference type="SAM" id="SignalP"/>
    </source>
</evidence>
<proteinExistence type="predicted"/>
<feature type="signal peptide" evidence="2">
    <location>
        <begin position="1"/>
        <end position="20"/>
    </location>
</feature>
<organism evidence="3 4">
    <name type="scientific">Reticulomyxa filosa</name>
    <dbReference type="NCBI Taxonomy" id="46433"/>
    <lineage>
        <taxon>Eukaryota</taxon>
        <taxon>Sar</taxon>
        <taxon>Rhizaria</taxon>
        <taxon>Retaria</taxon>
        <taxon>Foraminifera</taxon>
        <taxon>Monothalamids</taxon>
        <taxon>Reticulomyxidae</taxon>
        <taxon>Reticulomyxa</taxon>
    </lineage>
</organism>
<feature type="region of interest" description="Disordered" evidence="1">
    <location>
        <begin position="42"/>
        <end position="63"/>
    </location>
</feature>
<comment type="caution">
    <text evidence="3">The sequence shown here is derived from an EMBL/GenBank/DDBJ whole genome shotgun (WGS) entry which is preliminary data.</text>
</comment>
<keyword evidence="2" id="KW-0732">Signal</keyword>
<reference evidence="3 4" key="1">
    <citation type="journal article" date="2013" name="Curr. Biol.">
        <title>The Genome of the Foraminiferan Reticulomyxa filosa.</title>
        <authorList>
            <person name="Glockner G."/>
            <person name="Hulsmann N."/>
            <person name="Schleicher M."/>
            <person name="Noegel A.A."/>
            <person name="Eichinger L."/>
            <person name="Gallinger C."/>
            <person name="Pawlowski J."/>
            <person name="Sierra R."/>
            <person name="Euteneuer U."/>
            <person name="Pillet L."/>
            <person name="Moustafa A."/>
            <person name="Platzer M."/>
            <person name="Groth M."/>
            <person name="Szafranski K."/>
            <person name="Schliwa M."/>
        </authorList>
    </citation>
    <scope>NUCLEOTIDE SEQUENCE [LARGE SCALE GENOMIC DNA]</scope>
</reference>
<dbReference type="Proteomes" id="UP000023152">
    <property type="component" value="Unassembled WGS sequence"/>
</dbReference>
<protein>
    <submittedName>
        <fullName evidence="3">Uncharacterized protein</fullName>
    </submittedName>
</protein>
<feature type="chain" id="PRO_5004975850" evidence="2">
    <location>
        <begin position="21"/>
        <end position="159"/>
    </location>
</feature>
<sequence>MSEKLCLISFLALMTPGVICLYQDMLQHLPWLPRICQGVGQSRQSSTKQPKSQTSSDQVSPVMASIERETTSICIKYGEEAGREVAAEKEAQSEEQAKVEIEIEAITTAETESGSETESENGLIINEEDTLYHSLLPSKSIINESHSMLRESAKDNGMK</sequence>
<keyword evidence="4" id="KW-1185">Reference proteome</keyword>
<name>X6NX94_RETFI</name>
<evidence type="ECO:0000313" key="3">
    <source>
        <dbReference type="EMBL" id="ETO30920.1"/>
    </source>
</evidence>
<evidence type="ECO:0000256" key="1">
    <source>
        <dbReference type="SAM" id="MobiDB-lite"/>
    </source>
</evidence>
<gene>
    <name evidence="3" type="ORF">RFI_06203</name>
</gene>
<evidence type="ECO:0000313" key="4">
    <source>
        <dbReference type="Proteomes" id="UP000023152"/>
    </source>
</evidence>
<accession>X6NX94</accession>
<feature type="compositionally biased region" description="Low complexity" evidence="1">
    <location>
        <begin position="42"/>
        <end position="58"/>
    </location>
</feature>
<dbReference type="AlphaFoldDB" id="X6NX94"/>
<dbReference type="EMBL" id="ASPP01005236">
    <property type="protein sequence ID" value="ETO30920.1"/>
    <property type="molecule type" value="Genomic_DNA"/>
</dbReference>